<dbReference type="AlphaFoldDB" id="A0A2S2P3Y0"/>
<protein>
    <submittedName>
        <fullName evidence="1">Uncharacterized protein</fullName>
    </submittedName>
</protein>
<dbReference type="EMBL" id="GGMR01011558">
    <property type="protein sequence ID" value="MBY24177.1"/>
    <property type="molecule type" value="Transcribed_RNA"/>
</dbReference>
<organism evidence="1">
    <name type="scientific">Schizaphis graminum</name>
    <name type="common">Green bug aphid</name>
    <dbReference type="NCBI Taxonomy" id="13262"/>
    <lineage>
        <taxon>Eukaryota</taxon>
        <taxon>Metazoa</taxon>
        <taxon>Ecdysozoa</taxon>
        <taxon>Arthropoda</taxon>
        <taxon>Hexapoda</taxon>
        <taxon>Insecta</taxon>
        <taxon>Pterygota</taxon>
        <taxon>Neoptera</taxon>
        <taxon>Paraneoptera</taxon>
        <taxon>Hemiptera</taxon>
        <taxon>Sternorrhyncha</taxon>
        <taxon>Aphidomorpha</taxon>
        <taxon>Aphidoidea</taxon>
        <taxon>Aphididae</taxon>
        <taxon>Aphidini</taxon>
        <taxon>Schizaphis</taxon>
    </lineage>
</organism>
<gene>
    <name evidence="1" type="ORF">g.38598</name>
</gene>
<name>A0A2S2P3Y0_SCHGA</name>
<proteinExistence type="predicted"/>
<sequence length="100" mass="11637">MFISFKLNNRSIHYNTIFINTKLKVLSSNLGTDVVYKAVTEKKCRIGSPDIFFKYRYCNFIVNKLYSVFTTKVFLLLNMSWEEGPNPRTLPAITVLVVYV</sequence>
<accession>A0A2S2P3Y0</accession>
<evidence type="ECO:0000313" key="1">
    <source>
        <dbReference type="EMBL" id="MBY24177.1"/>
    </source>
</evidence>
<reference evidence="1" key="1">
    <citation type="submission" date="2018-04" db="EMBL/GenBank/DDBJ databases">
        <title>Transcriptome of Schizaphis graminum biotype I.</title>
        <authorList>
            <person name="Scully E.D."/>
            <person name="Geib S.M."/>
            <person name="Palmer N.A."/>
            <person name="Koch K."/>
            <person name="Bradshaw J."/>
            <person name="Heng-Moss T."/>
            <person name="Sarath G."/>
        </authorList>
    </citation>
    <scope>NUCLEOTIDE SEQUENCE</scope>
</reference>